<gene>
    <name evidence="2" type="ORF">PV09_05017</name>
</gene>
<dbReference type="GeneID" id="27312990"/>
<dbReference type="OrthoDB" id="3943891at2759"/>
<organism evidence="2 3">
    <name type="scientific">Verruconis gallopava</name>
    <dbReference type="NCBI Taxonomy" id="253628"/>
    <lineage>
        <taxon>Eukaryota</taxon>
        <taxon>Fungi</taxon>
        <taxon>Dikarya</taxon>
        <taxon>Ascomycota</taxon>
        <taxon>Pezizomycotina</taxon>
        <taxon>Dothideomycetes</taxon>
        <taxon>Pleosporomycetidae</taxon>
        <taxon>Venturiales</taxon>
        <taxon>Sympoventuriaceae</taxon>
        <taxon>Verruconis</taxon>
    </lineage>
</organism>
<dbReference type="RefSeq" id="XP_016213573.1">
    <property type="nucleotide sequence ID" value="XM_016358472.1"/>
</dbReference>
<feature type="region of interest" description="Disordered" evidence="1">
    <location>
        <begin position="137"/>
        <end position="190"/>
    </location>
</feature>
<dbReference type="EMBL" id="KN847543">
    <property type="protein sequence ID" value="KIW03704.1"/>
    <property type="molecule type" value="Genomic_DNA"/>
</dbReference>
<accession>A0A0D2AX00</accession>
<dbReference type="VEuPathDB" id="FungiDB:PV09_05017"/>
<dbReference type="AlphaFoldDB" id="A0A0D2AX00"/>
<evidence type="ECO:0000313" key="2">
    <source>
        <dbReference type="EMBL" id="KIW03704.1"/>
    </source>
</evidence>
<dbReference type="HOGENOM" id="CLU_1082585_0_0_1"/>
<feature type="compositionally biased region" description="Low complexity" evidence="1">
    <location>
        <begin position="1"/>
        <end position="17"/>
    </location>
</feature>
<protein>
    <submittedName>
        <fullName evidence="2">Uncharacterized protein</fullName>
    </submittedName>
</protein>
<name>A0A0D2AX00_9PEZI</name>
<reference evidence="2 3" key="1">
    <citation type="submission" date="2015-01" db="EMBL/GenBank/DDBJ databases">
        <title>The Genome Sequence of Ochroconis gallopava CBS43764.</title>
        <authorList>
            <consortium name="The Broad Institute Genomics Platform"/>
            <person name="Cuomo C."/>
            <person name="de Hoog S."/>
            <person name="Gorbushina A."/>
            <person name="Stielow B."/>
            <person name="Teixiera M."/>
            <person name="Abouelleil A."/>
            <person name="Chapman S.B."/>
            <person name="Priest M."/>
            <person name="Young S.K."/>
            <person name="Wortman J."/>
            <person name="Nusbaum C."/>
            <person name="Birren B."/>
        </authorList>
    </citation>
    <scope>NUCLEOTIDE SEQUENCE [LARGE SCALE GENOMIC DNA]</scope>
    <source>
        <strain evidence="2 3">CBS 43764</strain>
    </source>
</reference>
<feature type="region of interest" description="Disordered" evidence="1">
    <location>
        <begin position="1"/>
        <end position="73"/>
    </location>
</feature>
<dbReference type="Proteomes" id="UP000053259">
    <property type="component" value="Unassembled WGS sequence"/>
</dbReference>
<sequence>MQSPSEPISEPSTTRSEVVCLIASKTDDRQEQRETQEDQSKETFSYRPPGYPDFGNMWTSPPQPLPGPDDHPFFKWIAEGAKLDPAVLATHRPPSESQQTTLPLRTVPSQLAAIQPPTVYPFIPSPTVAMEPYTPNEAERKSFPQLPSSSSTTPDLSSSPTEPSPASAQTTPVRAAKSIHSIPDKKTDDFNVSTAHSSAEEIDVPTHEVSKCTSTYMRLVLDADSQTPRAVANGQIWRSGSKRNGWRRHQWSLDVPQ</sequence>
<evidence type="ECO:0000313" key="3">
    <source>
        <dbReference type="Proteomes" id="UP000053259"/>
    </source>
</evidence>
<keyword evidence="3" id="KW-1185">Reference proteome</keyword>
<feature type="compositionally biased region" description="Low complexity" evidence="1">
    <location>
        <begin position="143"/>
        <end position="172"/>
    </location>
</feature>
<proteinExistence type="predicted"/>
<dbReference type="InParanoid" id="A0A0D2AX00"/>
<evidence type="ECO:0000256" key="1">
    <source>
        <dbReference type="SAM" id="MobiDB-lite"/>
    </source>
</evidence>
<feature type="compositionally biased region" description="Basic and acidic residues" evidence="1">
    <location>
        <begin position="25"/>
        <end position="41"/>
    </location>
</feature>